<protein>
    <submittedName>
        <fullName evidence="1">Uncharacterized protein</fullName>
    </submittedName>
</protein>
<keyword evidence="2" id="KW-1185">Reference proteome</keyword>
<reference evidence="1" key="1">
    <citation type="journal article" date="2023" name="DNA Res.">
        <title>Chromosome-level genome assembly of Phrynocephalus forsythii using third-generation DNA sequencing and Hi-C analysis.</title>
        <authorList>
            <person name="Qi Y."/>
            <person name="Zhao W."/>
            <person name="Zhao Y."/>
            <person name="Niu C."/>
            <person name="Cao S."/>
            <person name="Zhang Y."/>
        </authorList>
    </citation>
    <scope>NUCLEOTIDE SEQUENCE</scope>
    <source>
        <tissue evidence="1">Muscle</tissue>
    </source>
</reference>
<dbReference type="EMBL" id="JAPFRF010000008">
    <property type="protein sequence ID" value="KAJ7324550.1"/>
    <property type="molecule type" value="Genomic_DNA"/>
</dbReference>
<dbReference type="Proteomes" id="UP001142489">
    <property type="component" value="Unassembled WGS sequence"/>
</dbReference>
<comment type="caution">
    <text evidence="1">The sequence shown here is derived from an EMBL/GenBank/DDBJ whole genome shotgun (WGS) entry which is preliminary data.</text>
</comment>
<evidence type="ECO:0000313" key="2">
    <source>
        <dbReference type="Proteomes" id="UP001142489"/>
    </source>
</evidence>
<evidence type="ECO:0000313" key="1">
    <source>
        <dbReference type="EMBL" id="KAJ7324550.1"/>
    </source>
</evidence>
<dbReference type="AlphaFoldDB" id="A0A9Q1B0M1"/>
<gene>
    <name evidence="1" type="ORF">JRQ81_017570</name>
</gene>
<organism evidence="1 2">
    <name type="scientific">Phrynocephalus forsythii</name>
    <dbReference type="NCBI Taxonomy" id="171643"/>
    <lineage>
        <taxon>Eukaryota</taxon>
        <taxon>Metazoa</taxon>
        <taxon>Chordata</taxon>
        <taxon>Craniata</taxon>
        <taxon>Vertebrata</taxon>
        <taxon>Euteleostomi</taxon>
        <taxon>Lepidosauria</taxon>
        <taxon>Squamata</taxon>
        <taxon>Bifurcata</taxon>
        <taxon>Unidentata</taxon>
        <taxon>Episquamata</taxon>
        <taxon>Toxicofera</taxon>
        <taxon>Iguania</taxon>
        <taxon>Acrodonta</taxon>
        <taxon>Agamidae</taxon>
        <taxon>Agaminae</taxon>
        <taxon>Phrynocephalus</taxon>
    </lineage>
</organism>
<dbReference type="OrthoDB" id="10070851at2759"/>
<accession>A0A9Q1B0M1</accession>
<sequence length="163" mass="17592">MCTSLPPPADLCWKGPSTASWPRGCQWSAKAPVLCHWVSLHTQAVMRATGRVVLDTDCDSPWPWGVGEFIVAQSFWPPTPHPTPVPLPASSPGRLVAGGPCAWQPAGGLSLVPPGTDGGDEMGLLPCFPGDETYQDIFRDFSQMASHHPEKLKRFQPPDAQKP</sequence>
<proteinExistence type="predicted"/>
<name>A0A9Q1B0M1_9SAUR</name>